<reference evidence="4" key="1">
    <citation type="journal article" date="2021" name="PeerJ">
        <title>Extensive microbial diversity within the chicken gut microbiome revealed by metagenomics and culture.</title>
        <authorList>
            <person name="Gilroy R."/>
            <person name="Ravi A."/>
            <person name="Getino M."/>
            <person name="Pursley I."/>
            <person name="Horton D.L."/>
            <person name="Alikhan N.F."/>
            <person name="Baker D."/>
            <person name="Gharbi K."/>
            <person name="Hall N."/>
            <person name="Watson M."/>
            <person name="Adriaenssens E.M."/>
            <person name="Foster-Nyarko E."/>
            <person name="Jarju S."/>
            <person name="Secka A."/>
            <person name="Antonio M."/>
            <person name="Oren A."/>
            <person name="Chaudhuri R.R."/>
            <person name="La Ragione R."/>
            <person name="Hildebrand F."/>
            <person name="Pallen M.J."/>
        </authorList>
    </citation>
    <scope>NUCLEOTIDE SEQUENCE</scope>
    <source>
        <strain evidence="4">ChiBcec16_6824</strain>
    </source>
</reference>
<comment type="caution">
    <text evidence="4">The sequence shown here is derived from an EMBL/GenBank/DDBJ whole genome shotgun (WGS) entry which is preliminary data.</text>
</comment>
<evidence type="ECO:0000256" key="1">
    <source>
        <dbReference type="ARBA" id="ARBA00022723"/>
    </source>
</evidence>
<evidence type="ECO:0000313" key="5">
    <source>
        <dbReference type="Proteomes" id="UP000823868"/>
    </source>
</evidence>
<accession>A0A9D2BY66</accession>
<dbReference type="Pfam" id="PF01522">
    <property type="entry name" value="Polysacc_deac_1"/>
    <property type="match status" value="1"/>
</dbReference>
<keyword evidence="2" id="KW-0378">Hydrolase</keyword>
<dbReference type="AlphaFoldDB" id="A0A9D2BY66"/>
<proteinExistence type="predicted"/>
<evidence type="ECO:0000313" key="4">
    <source>
        <dbReference type="EMBL" id="HIY20869.1"/>
    </source>
</evidence>
<evidence type="ECO:0000259" key="3">
    <source>
        <dbReference type="PROSITE" id="PS51677"/>
    </source>
</evidence>
<keyword evidence="1" id="KW-0479">Metal-binding</keyword>
<dbReference type="PANTHER" id="PTHR10587:SF133">
    <property type="entry name" value="CHITIN DEACETYLASE 1-RELATED"/>
    <property type="match status" value="1"/>
</dbReference>
<dbReference type="PROSITE" id="PS51677">
    <property type="entry name" value="NODB"/>
    <property type="match status" value="1"/>
</dbReference>
<dbReference type="InterPro" id="IPR002509">
    <property type="entry name" value="NODB_dom"/>
</dbReference>
<dbReference type="GO" id="GO:0005975">
    <property type="term" value="P:carbohydrate metabolic process"/>
    <property type="evidence" value="ECO:0007669"/>
    <property type="project" value="InterPro"/>
</dbReference>
<evidence type="ECO:0000256" key="2">
    <source>
        <dbReference type="ARBA" id="ARBA00022801"/>
    </source>
</evidence>
<dbReference type="GO" id="GO:0016810">
    <property type="term" value="F:hydrolase activity, acting on carbon-nitrogen (but not peptide) bonds"/>
    <property type="evidence" value="ECO:0007669"/>
    <property type="project" value="InterPro"/>
</dbReference>
<dbReference type="GO" id="GO:0016020">
    <property type="term" value="C:membrane"/>
    <property type="evidence" value="ECO:0007669"/>
    <property type="project" value="TreeGrafter"/>
</dbReference>
<organism evidence="4 5">
    <name type="scientific">Candidatus Flavonifractor merdigallinarum</name>
    <dbReference type="NCBI Taxonomy" id="2838589"/>
    <lineage>
        <taxon>Bacteria</taxon>
        <taxon>Bacillati</taxon>
        <taxon>Bacillota</taxon>
        <taxon>Clostridia</taxon>
        <taxon>Eubacteriales</taxon>
        <taxon>Oscillospiraceae</taxon>
        <taxon>Flavonifractor</taxon>
    </lineage>
</organism>
<dbReference type="EMBL" id="DXDX01000059">
    <property type="protein sequence ID" value="HIY20869.1"/>
    <property type="molecule type" value="Genomic_DNA"/>
</dbReference>
<dbReference type="CDD" id="cd10954">
    <property type="entry name" value="CE4_CtAXE_like"/>
    <property type="match status" value="1"/>
</dbReference>
<dbReference type="Proteomes" id="UP000823868">
    <property type="component" value="Unassembled WGS sequence"/>
</dbReference>
<dbReference type="PANTHER" id="PTHR10587">
    <property type="entry name" value="GLYCOSYL TRANSFERASE-RELATED"/>
    <property type="match status" value="1"/>
</dbReference>
<dbReference type="Gene3D" id="3.20.20.370">
    <property type="entry name" value="Glycoside hydrolase/deacetylase"/>
    <property type="match status" value="1"/>
</dbReference>
<reference evidence="4" key="2">
    <citation type="submission" date="2021-04" db="EMBL/GenBank/DDBJ databases">
        <authorList>
            <person name="Gilroy R."/>
        </authorList>
    </citation>
    <scope>NUCLEOTIDE SEQUENCE</scope>
    <source>
        <strain evidence="4">ChiBcec16_6824</strain>
    </source>
</reference>
<feature type="domain" description="NodB homology" evidence="3">
    <location>
        <begin position="39"/>
        <end position="215"/>
    </location>
</feature>
<name>A0A9D2BY66_9FIRM</name>
<dbReference type="SUPFAM" id="SSF88713">
    <property type="entry name" value="Glycoside hydrolase/deacetylase"/>
    <property type="match status" value="1"/>
</dbReference>
<gene>
    <name evidence="4" type="ORF">H9841_03075</name>
</gene>
<protein>
    <submittedName>
        <fullName evidence="4">Polysaccharide deacetylase family protein</fullName>
    </submittedName>
</protein>
<sequence>MLAASLWTAQLGQGRVVSVDGAAPETEVETPSSAPQTGGLLALTFDDGPRRSTTTALLDGLAQRGVHATFFLVGQRVENGLEDLVLRMEQEGHQIGIHTYDHTAALTGLSAADFDAQVGRTRRLLTSILGRSDFALRPPYGAVDAAVRANAGGPIVLWSVDPEDWNTEDAAAVAQHLVSHAKDGDILLLHDLFPSSVEAALQAVDALHEKGFYFVTVEELLAARHITPENGVSYRCAYP</sequence>
<dbReference type="InterPro" id="IPR011330">
    <property type="entry name" value="Glyco_hydro/deAcase_b/a-brl"/>
</dbReference>
<dbReference type="InterPro" id="IPR050248">
    <property type="entry name" value="Polysacc_deacetylase_ArnD"/>
</dbReference>
<dbReference type="GO" id="GO:0046872">
    <property type="term" value="F:metal ion binding"/>
    <property type="evidence" value="ECO:0007669"/>
    <property type="project" value="UniProtKB-KW"/>
</dbReference>